<evidence type="ECO:0000313" key="1">
    <source>
        <dbReference type="EMBL" id="CEF01067.1"/>
    </source>
</evidence>
<protein>
    <recommendedName>
        <fullName evidence="3">Phage associated protein</fullName>
    </recommendedName>
</protein>
<organism evidence="1 2">
    <name type="scientific">Bifidobacterium longum subsp. infantis</name>
    <dbReference type="NCBI Taxonomy" id="1682"/>
    <lineage>
        <taxon>Bacteria</taxon>
        <taxon>Bacillati</taxon>
        <taxon>Actinomycetota</taxon>
        <taxon>Actinomycetes</taxon>
        <taxon>Bifidobacteriales</taxon>
        <taxon>Bifidobacteriaceae</taxon>
        <taxon>Bifidobacterium</taxon>
    </lineage>
</organism>
<keyword evidence="2" id="KW-1185">Reference proteome</keyword>
<evidence type="ECO:0008006" key="3">
    <source>
        <dbReference type="Google" id="ProtNLM"/>
    </source>
</evidence>
<dbReference type="EMBL" id="CCWP01000023">
    <property type="protein sequence ID" value="CEF01067.1"/>
    <property type="molecule type" value="Genomic_DNA"/>
</dbReference>
<reference evidence="1 2" key="1">
    <citation type="submission" date="2014-09" db="EMBL/GenBank/DDBJ databases">
        <authorList>
            <person name="Bertelli C."/>
        </authorList>
    </citation>
    <scope>NUCLEOTIDE SEQUENCE [LARGE SCALE GENOMIC DNA]</scope>
    <source>
        <strain evidence="1 2">BIC1401111250</strain>
    </source>
</reference>
<evidence type="ECO:0000313" key="2">
    <source>
        <dbReference type="Proteomes" id="UP000043107"/>
    </source>
</evidence>
<comment type="caution">
    <text evidence="1">The sequence shown here is derived from an EMBL/GenBank/DDBJ whole genome shotgun (WGS) entry which is preliminary data.</text>
</comment>
<sequence>MPDLAHVLAAGRRRAESLMLDRCRVAHKGGTVTDPVTGVPAPTENVVYEGKCKVQTSGGLAAENTEGGIVEALGAVTPVWSMYVHFPYGTTGLLPGDVCEITEANDPNLKGRRLRLLNMQSEKSHATACRWNVKEVGNSNE</sequence>
<accession>A0ABM9R4D4</accession>
<name>A0ABM9R4D4_BIFLI</name>
<dbReference type="RefSeq" id="WP_220709996.1">
    <property type="nucleotide sequence ID" value="NZ_CBCRZZ010000004.1"/>
</dbReference>
<dbReference type="InterPro" id="IPR046075">
    <property type="entry name" value="DUF6093"/>
</dbReference>
<proteinExistence type="predicted"/>
<dbReference type="Proteomes" id="UP000043107">
    <property type="component" value="Unassembled WGS sequence"/>
</dbReference>
<gene>
    <name evidence="1" type="ORF">BLIC_c01190</name>
</gene>
<dbReference type="Pfam" id="PF19586">
    <property type="entry name" value="DUF6093"/>
    <property type="match status" value="1"/>
</dbReference>